<feature type="compositionally biased region" description="Basic and acidic residues" evidence="15">
    <location>
        <begin position="1377"/>
        <end position="1386"/>
    </location>
</feature>
<dbReference type="InterPro" id="IPR046341">
    <property type="entry name" value="SET_dom_sf"/>
</dbReference>
<feature type="compositionally biased region" description="Low complexity" evidence="15">
    <location>
        <begin position="824"/>
        <end position="833"/>
    </location>
</feature>
<feature type="compositionally biased region" description="Polar residues" evidence="15">
    <location>
        <begin position="1397"/>
        <end position="1421"/>
    </location>
</feature>
<feature type="compositionally biased region" description="Acidic residues" evidence="15">
    <location>
        <begin position="1302"/>
        <end position="1333"/>
    </location>
</feature>
<feature type="region of interest" description="Disordered" evidence="15">
    <location>
        <begin position="437"/>
        <end position="979"/>
    </location>
</feature>
<evidence type="ECO:0000256" key="9">
    <source>
        <dbReference type="ARBA" id="ARBA00023163"/>
    </source>
</evidence>
<dbReference type="SMART" id="SM00508">
    <property type="entry name" value="PostSET"/>
    <property type="match status" value="1"/>
</dbReference>
<dbReference type="Pfam" id="PF11764">
    <property type="entry name" value="N-SET"/>
    <property type="match status" value="1"/>
</dbReference>
<feature type="compositionally biased region" description="Low complexity" evidence="15">
    <location>
        <begin position="1566"/>
        <end position="1576"/>
    </location>
</feature>
<dbReference type="Gene3D" id="3.30.70.330">
    <property type="match status" value="1"/>
</dbReference>
<feature type="compositionally biased region" description="Basic and acidic residues" evidence="15">
    <location>
        <begin position="677"/>
        <end position="686"/>
    </location>
</feature>
<feature type="region of interest" description="Disordered" evidence="15">
    <location>
        <begin position="1457"/>
        <end position="1601"/>
    </location>
</feature>
<feature type="compositionally biased region" description="Basic and acidic residues" evidence="15">
    <location>
        <begin position="528"/>
        <end position="548"/>
    </location>
</feature>
<dbReference type="InterPro" id="IPR024657">
    <property type="entry name" value="COMPASS_Set1_N-SET"/>
</dbReference>
<evidence type="ECO:0000256" key="4">
    <source>
        <dbReference type="ARBA" id="ARBA00022679"/>
    </source>
</evidence>
<evidence type="ECO:0000256" key="8">
    <source>
        <dbReference type="ARBA" id="ARBA00023015"/>
    </source>
</evidence>
<dbReference type="Pfam" id="PF00076">
    <property type="entry name" value="RRM_1"/>
    <property type="match status" value="1"/>
</dbReference>
<feature type="compositionally biased region" description="Pro residues" evidence="15">
    <location>
        <begin position="913"/>
        <end position="923"/>
    </location>
</feature>
<keyword evidence="5" id="KW-0949">S-adenosyl-L-methionine</keyword>
<evidence type="ECO:0000256" key="3">
    <source>
        <dbReference type="ARBA" id="ARBA00022603"/>
    </source>
</evidence>
<feature type="compositionally biased region" description="Low complexity" evidence="15">
    <location>
        <begin position="357"/>
        <end position="366"/>
    </location>
</feature>
<organism evidence="19">
    <name type="scientific">Phallusia mammillata</name>
    <dbReference type="NCBI Taxonomy" id="59560"/>
    <lineage>
        <taxon>Eukaryota</taxon>
        <taxon>Metazoa</taxon>
        <taxon>Chordata</taxon>
        <taxon>Tunicata</taxon>
        <taxon>Ascidiacea</taxon>
        <taxon>Phlebobranchia</taxon>
        <taxon>Ascidiidae</taxon>
        <taxon>Phallusia</taxon>
    </lineage>
</organism>
<feature type="domain" description="SET" evidence="17">
    <location>
        <begin position="1904"/>
        <end position="2021"/>
    </location>
</feature>
<evidence type="ECO:0000256" key="1">
    <source>
        <dbReference type="ARBA" id="ARBA00004123"/>
    </source>
</evidence>
<feature type="region of interest" description="Disordered" evidence="15">
    <location>
        <begin position="192"/>
        <end position="274"/>
    </location>
</feature>
<accession>A0A6F9DRC2</accession>
<dbReference type="GO" id="GO:0003723">
    <property type="term" value="F:RNA binding"/>
    <property type="evidence" value="ECO:0007669"/>
    <property type="project" value="UniProtKB-UniRule"/>
</dbReference>
<dbReference type="SUPFAM" id="SSF82199">
    <property type="entry name" value="SET domain"/>
    <property type="match status" value="1"/>
</dbReference>
<dbReference type="PROSITE" id="PS50102">
    <property type="entry name" value="RRM"/>
    <property type="match status" value="1"/>
</dbReference>
<comment type="subcellular location">
    <subcellularLocation>
        <location evidence="1">Nucleus</location>
    </subcellularLocation>
</comment>
<dbReference type="SMART" id="SM01291">
    <property type="entry name" value="N-SET"/>
    <property type="match status" value="1"/>
</dbReference>
<dbReference type="CDD" id="cd12304">
    <property type="entry name" value="RRM_Set1"/>
    <property type="match status" value="1"/>
</dbReference>
<feature type="compositionally biased region" description="Acidic residues" evidence="15">
    <location>
        <begin position="1264"/>
        <end position="1279"/>
    </location>
</feature>
<keyword evidence="9" id="KW-0804">Transcription</keyword>
<keyword evidence="6" id="KW-0156">Chromatin regulator</keyword>
<reference evidence="19" key="1">
    <citation type="submission" date="2020-04" db="EMBL/GenBank/DDBJ databases">
        <authorList>
            <person name="Neveu A P."/>
        </authorList>
    </citation>
    <scope>NUCLEOTIDE SEQUENCE</scope>
    <source>
        <tissue evidence="19">Whole embryo</tissue>
    </source>
</reference>
<evidence type="ECO:0000256" key="14">
    <source>
        <dbReference type="PROSITE-ProRule" id="PRU00176"/>
    </source>
</evidence>
<keyword evidence="8" id="KW-0805">Transcription regulation</keyword>
<feature type="compositionally biased region" description="Basic and acidic residues" evidence="15">
    <location>
        <begin position="1334"/>
        <end position="1347"/>
    </location>
</feature>
<feature type="compositionally biased region" description="Basic and acidic residues" evidence="15">
    <location>
        <begin position="584"/>
        <end position="596"/>
    </location>
</feature>
<feature type="region of interest" description="Disordered" evidence="15">
    <location>
        <begin position="1131"/>
        <end position="1159"/>
    </location>
</feature>
<dbReference type="GO" id="GO:0140999">
    <property type="term" value="F:histone H3K4 trimethyltransferase activity"/>
    <property type="evidence" value="ECO:0007669"/>
    <property type="project" value="UniProtKB-EC"/>
</dbReference>
<feature type="compositionally biased region" description="Basic residues" evidence="15">
    <location>
        <begin position="1245"/>
        <end position="1258"/>
    </location>
</feature>
<evidence type="ECO:0000256" key="2">
    <source>
        <dbReference type="ARBA" id="ARBA00012182"/>
    </source>
</evidence>
<dbReference type="InterPro" id="IPR035979">
    <property type="entry name" value="RBD_domain_sf"/>
</dbReference>
<gene>
    <name evidence="19" type="primary">Setd1a</name>
</gene>
<feature type="region of interest" description="Disordered" evidence="15">
    <location>
        <begin position="1212"/>
        <end position="1231"/>
    </location>
</feature>
<feature type="compositionally biased region" description="Polar residues" evidence="15">
    <location>
        <begin position="462"/>
        <end position="473"/>
    </location>
</feature>
<evidence type="ECO:0000256" key="5">
    <source>
        <dbReference type="ARBA" id="ARBA00022691"/>
    </source>
</evidence>
<comment type="catalytic activity">
    <reaction evidence="11">
        <text>L-lysyl(4)-[histone H3] + 3 S-adenosyl-L-methionine = N(6),N(6),N(6)-trimethyl-L-lysyl(4)-[histone H3] + 3 S-adenosyl-L-homocysteine + 3 H(+)</text>
        <dbReference type="Rhea" id="RHEA:60260"/>
        <dbReference type="Rhea" id="RHEA-COMP:15537"/>
        <dbReference type="Rhea" id="RHEA-COMP:15547"/>
        <dbReference type="ChEBI" id="CHEBI:15378"/>
        <dbReference type="ChEBI" id="CHEBI:29969"/>
        <dbReference type="ChEBI" id="CHEBI:57856"/>
        <dbReference type="ChEBI" id="CHEBI:59789"/>
        <dbReference type="ChEBI" id="CHEBI:61961"/>
        <dbReference type="EC" id="2.1.1.354"/>
    </reaction>
</comment>
<evidence type="ECO:0000256" key="12">
    <source>
        <dbReference type="ARBA" id="ARBA00047583"/>
    </source>
</evidence>
<dbReference type="InterPro" id="IPR037841">
    <property type="entry name" value="SET_SETD1A/B"/>
</dbReference>
<feature type="compositionally biased region" description="Low complexity" evidence="15">
    <location>
        <begin position="1143"/>
        <end position="1153"/>
    </location>
</feature>
<evidence type="ECO:0000256" key="13">
    <source>
        <dbReference type="ARBA" id="ARBA00049129"/>
    </source>
</evidence>
<evidence type="ECO:0000256" key="11">
    <source>
        <dbReference type="ARBA" id="ARBA00047571"/>
    </source>
</evidence>
<feature type="compositionally biased region" description="Basic and acidic residues" evidence="15">
    <location>
        <begin position="402"/>
        <end position="411"/>
    </location>
</feature>
<dbReference type="InterPro" id="IPR044570">
    <property type="entry name" value="Set1-like"/>
</dbReference>
<dbReference type="CDD" id="cd19169">
    <property type="entry name" value="SET_SETD1"/>
    <property type="match status" value="1"/>
</dbReference>
<dbReference type="FunFam" id="2.170.270.10:FF:000010">
    <property type="entry name" value="Histone-lysine N-methyltransferase"/>
    <property type="match status" value="1"/>
</dbReference>
<feature type="region of interest" description="Disordered" evidence="15">
    <location>
        <begin position="1784"/>
        <end position="1818"/>
    </location>
</feature>
<keyword evidence="10" id="KW-0539">Nucleus</keyword>
<feature type="compositionally biased region" description="Basic and acidic residues" evidence="15">
    <location>
        <begin position="710"/>
        <end position="722"/>
    </location>
</feature>
<keyword evidence="3 19" id="KW-0489">Methyltransferase</keyword>
<feature type="region of interest" description="Disordered" evidence="15">
    <location>
        <begin position="1"/>
        <end position="20"/>
    </location>
</feature>
<feature type="compositionally biased region" description="Basic residues" evidence="15">
    <location>
        <begin position="745"/>
        <end position="757"/>
    </location>
</feature>
<feature type="compositionally biased region" description="Basic and acidic residues" evidence="15">
    <location>
        <begin position="193"/>
        <end position="224"/>
    </location>
</feature>
<dbReference type="InterPro" id="IPR000504">
    <property type="entry name" value="RRM_dom"/>
</dbReference>
<dbReference type="PANTHER" id="PTHR45814">
    <property type="entry name" value="HISTONE-LYSINE N-METHYLTRANSFERASE SETD1"/>
    <property type="match status" value="1"/>
</dbReference>
<protein>
    <recommendedName>
        <fullName evidence="2">[histone H3]-lysine(4) N-trimethyltransferase</fullName>
        <ecNumber evidence="2">2.1.1.354</ecNumber>
    </recommendedName>
</protein>
<dbReference type="PANTHER" id="PTHR45814:SF2">
    <property type="entry name" value="HISTONE-LYSINE N-METHYLTRANSFERASE SETD1"/>
    <property type="match status" value="1"/>
</dbReference>
<feature type="compositionally biased region" description="Polar residues" evidence="15">
    <location>
        <begin position="326"/>
        <end position="348"/>
    </location>
</feature>
<dbReference type="InterPro" id="IPR003616">
    <property type="entry name" value="Post-SET_dom"/>
</dbReference>
<dbReference type="SMART" id="SM00317">
    <property type="entry name" value="SET"/>
    <property type="match status" value="1"/>
</dbReference>
<evidence type="ECO:0000259" key="17">
    <source>
        <dbReference type="PROSITE" id="PS50280"/>
    </source>
</evidence>
<feature type="compositionally biased region" description="Basic and acidic residues" evidence="15">
    <location>
        <begin position="378"/>
        <end position="389"/>
    </location>
</feature>
<keyword evidence="4 19" id="KW-0808">Transferase</keyword>
<dbReference type="PROSITE" id="PS50868">
    <property type="entry name" value="POST_SET"/>
    <property type="match status" value="1"/>
</dbReference>
<evidence type="ECO:0000256" key="6">
    <source>
        <dbReference type="ARBA" id="ARBA00022853"/>
    </source>
</evidence>
<evidence type="ECO:0000256" key="10">
    <source>
        <dbReference type="ARBA" id="ARBA00023242"/>
    </source>
</evidence>
<proteinExistence type="evidence at transcript level"/>
<dbReference type="GO" id="GO:0032259">
    <property type="term" value="P:methylation"/>
    <property type="evidence" value="ECO:0007669"/>
    <property type="project" value="UniProtKB-KW"/>
</dbReference>
<feature type="compositionally biased region" description="Low complexity" evidence="15">
    <location>
        <begin position="225"/>
        <end position="244"/>
    </location>
</feature>
<feature type="compositionally biased region" description="Basic residues" evidence="15">
    <location>
        <begin position="478"/>
        <end position="487"/>
    </location>
</feature>
<comment type="catalytic activity">
    <reaction evidence="12">
        <text>N(6)-methyl-L-lysyl(4)-[histone H3] + S-adenosyl-L-methionine = N(6),N(6)-dimethyl-L-lysyl(4)-[histone H3] + S-adenosyl-L-homocysteine + H(+)</text>
        <dbReference type="Rhea" id="RHEA:60268"/>
        <dbReference type="Rhea" id="RHEA-COMP:15540"/>
        <dbReference type="Rhea" id="RHEA-COMP:15543"/>
        <dbReference type="ChEBI" id="CHEBI:15378"/>
        <dbReference type="ChEBI" id="CHEBI:57856"/>
        <dbReference type="ChEBI" id="CHEBI:59789"/>
        <dbReference type="ChEBI" id="CHEBI:61929"/>
        <dbReference type="ChEBI" id="CHEBI:61976"/>
    </reaction>
</comment>
<dbReference type="SUPFAM" id="SSF54928">
    <property type="entry name" value="RNA-binding domain, RBD"/>
    <property type="match status" value="1"/>
</dbReference>
<feature type="compositionally biased region" description="Basic and acidic residues" evidence="15">
    <location>
        <begin position="760"/>
        <end position="781"/>
    </location>
</feature>
<evidence type="ECO:0000313" key="19">
    <source>
        <dbReference type="EMBL" id="CAB3265992.1"/>
    </source>
</evidence>
<evidence type="ECO:0000256" key="7">
    <source>
        <dbReference type="ARBA" id="ARBA00022884"/>
    </source>
</evidence>
<feature type="domain" description="Post-SET" evidence="18">
    <location>
        <begin position="2027"/>
        <end position="2043"/>
    </location>
</feature>
<feature type="compositionally biased region" description="Pro residues" evidence="15">
    <location>
        <begin position="553"/>
        <end position="566"/>
    </location>
</feature>
<feature type="domain" description="RRM" evidence="16">
    <location>
        <begin position="91"/>
        <end position="169"/>
    </location>
</feature>
<feature type="compositionally biased region" description="Basic and acidic residues" evidence="15">
    <location>
        <begin position="439"/>
        <end position="461"/>
    </location>
</feature>
<dbReference type="InterPro" id="IPR012677">
    <property type="entry name" value="Nucleotide-bd_a/b_plait_sf"/>
</dbReference>
<dbReference type="InterPro" id="IPR001214">
    <property type="entry name" value="SET_dom"/>
</dbReference>
<evidence type="ECO:0000259" key="18">
    <source>
        <dbReference type="PROSITE" id="PS50868"/>
    </source>
</evidence>
<evidence type="ECO:0000259" key="16">
    <source>
        <dbReference type="PROSITE" id="PS50102"/>
    </source>
</evidence>
<comment type="catalytic activity">
    <reaction evidence="13">
        <text>N(6),N(6)-dimethyl-L-lysyl(4)-[histone H3] + S-adenosyl-L-methionine = N(6),N(6),N(6)-trimethyl-L-lysyl(4)-[histone H3] + S-adenosyl-L-homocysteine + H(+)</text>
        <dbReference type="Rhea" id="RHEA:60272"/>
        <dbReference type="Rhea" id="RHEA-COMP:15537"/>
        <dbReference type="Rhea" id="RHEA-COMP:15540"/>
        <dbReference type="ChEBI" id="CHEBI:15378"/>
        <dbReference type="ChEBI" id="CHEBI:57856"/>
        <dbReference type="ChEBI" id="CHEBI:59789"/>
        <dbReference type="ChEBI" id="CHEBI:61961"/>
        <dbReference type="ChEBI" id="CHEBI:61976"/>
    </reaction>
</comment>
<name>A0A6F9DRC2_9ASCI</name>
<dbReference type="EMBL" id="LR790130">
    <property type="protein sequence ID" value="CAB3265992.1"/>
    <property type="molecule type" value="mRNA"/>
</dbReference>
<sequence>MAQRPPHGLQGPPIPRGNFKLIVDPQLKKGQQKLVRFNGDSYSTENHGQGPVVVRDPRPRSSRLWAKRERVDLPVPRYKIDDNYIGAIPPREITFSKLNDNVTKQFIEQLCGKFGKLERVRVYYHPKTNKHMGLAKVVFASIKSASQCIENLHQTSIMGNVISAVIDSKGDVLKRLHHKILKGELIAETMPDVIRHTQEKPIPRPESRTIRRKSSHDDPRRRQSTDSLPDHPSSSLSHSLSTSSGPKTPPMMMHNDGPQTPPADIPHPREQPAHLQDPGLVEEQKFHPYNHQPPRKVAQPPQKHPHHPTPALRIPPQHFPPRDQKNAQSLESGYGSHPNSATLPTEQASPGLGGDSGSDFPGSSLFESSRKSFGSSEHLQREISVEEPRKKHKKKHKKKKKREESHHRSSDQDSDADVSQKPSWANDLENRIDLLLSEQNEKFNLKETRHRDRSKPERRGSETSQKSSSNEHYPSNDRHRKHGRLKKSSSDDREDGECSGEEQGSAASVDETIVNEVPSKRVSQVDSDSDHGRVSPRLRSDVREELNRARSPSPRPHFPPSPPPMMEPHRHIIEPPGGIHGGRRSPEFHRPPHDAYRFPNYHRPGSPGRRSPGFIEHHRGFHPPGFEPRFDHRRRSPSFDHRPRGRSPGFDHRPHRHHSPPFRGRPPSPGFSRRHPMPPDHPDFHRHGYNHPRRSISPPQRRFGSPGIHRSFDDNPHRDRFMPHHSPPGVHRRGPSPPHMDPLRRDRRSPSFHRGGFRHPSPEQRRLREHRELPPEFLERQKLRRSISPDSSRGAPGHSRMDVDSPHHHHHYLDANGRIRQRSRSSSPSILQRTPPRIRSPVPVRQDQRPYSPGDLRIGDSLPGGPDLIPSSAVESDVACEVIKPGKRGQRESSDQDAPQISLDERLREITGEPPPEPEPPSPTNDDSEKSPSGSLDMEISSGSGGPPSPSQAPSMNHPYSGAGFRPPFQGVSHPQHQSQWGFGREMWNGYDPRMPVPGQPQMWGGVRPDHPQFHPRPGMSNGFPPHVGFPHTDAHRGEHPFDPNMLPPPPPGWNRPWVQIGQPQHPAQMGSMPPQNFSLNDGTDGNKFIDNCVLNRISGELKEIIKKDLNRKMIETIAFRVYESWWDSQNAPKNPKPVVTSKPTAAATTTEVTKTEADKENIDKTNTTKPAGKPPTLLNTFDPLNWAKGSLEMDGFRIGLGLRSAISKMPSFRVKKRTPSPQPVPSKKMKMAEINRNKMAENKRHSRKGSQVGKKRRVYLDSGGEDEDASDVDSSDEEDRNKMGRVRLDVDDVFSSSESSSSEEDESDEDDDDDVEDSEDDKETEKEEDSDKEEFITPKKLMKQERIDEDEEISQTSKRSSTKEEDQFGPPKKRARADLEIKLESSDTESVAKAASSLSEMKSASPLISPTTPAGASLTPQDLKHVHPKKRYRLLSKEETSNLDLIAEVSGLHQSSDEISTMNDKEKAALEILTDMKTTPERFRSSTTSSDSSEQPLHPATPGRQLSGSVFSPPQTPNVPRRTSVTTDNLHPLDSHPPVTPGSRKTALPSVEDARKSGSEELEAVEALLSIKQSQPPLPPLSPSPVKSKSKEERKVQKPQPFVPPKRVVSMETCARVLEIAEEHSYFNTLPGNNREHYDATLDRMTQQVYNEHSYSYSPLRYASYFEQDFETETATFSEMSAAEISAASAAERVKLRRESKDTKKSRVKSRIPAALLDERKVRPTVKFKRRSELEEMSILYLMWGLGLDLEDMKLLRAEYEEMLKLGTIPWVNETHWVAHPITGIPDADGDARSQERKSRSRRAKKQENVTTKNHKTGCARSEGYYKLTDKSKLIQRRLMYRQADNAIKPGSRKGLEPHSTPATNLATEKSREARHMMRRIASEFGSDVSDLLKYNQLMFRKKSVKFARSSIHGWGLFAQETIGADEMVIEYVGELVRSSVADRREVVYTKRGIGSSYLFRIDSDHIIDATKCGNYARFMNHSCNPSCYAKVITVDGAKKIVIYSKDVIKPQDEITYDYKFPLEDIKIPCFCGAPTCRGTLN</sequence>
<feature type="region of interest" description="Disordered" evidence="15">
    <location>
        <begin position="1239"/>
        <end position="1426"/>
    </location>
</feature>
<feature type="compositionally biased region" description="Basic and acidic residues" evidence="15">
    <location>
        <begin position="1280"/>
        <end position="1291"/>
    </location>
</feature>
<dbReference type="SMART" id="SM00360">
    <property type="entry name" value="RRM"/>
    <property type="match status" value="1"/>
</dbReference>
<dbReference type="Gene3D" id="2.170.270.10">
    <property type="entry name" value="SET domain"/>
    <property type="match status" value="1"/>
</dbReference>
<keyword evidence="7 14" id="KW-0694">RNA-binding</keyword>
<feature type="compositionally biased region" description="Polar residues" evidence="15">
    <location>
        <begin position="1505"/>
        <end position="1514"/>
    </location>
</feature>
<dbReference type="GO" id="GO:0048188">
    <property type="term" value="C:Set1C/COMPASS complex"/>
    <property type="evidence" value="ECO:0007669"/>
    <property type="project" value="InterPro"/>
</dbReference>
<evidence type="ECO:0000256" key="15">
    <source>
        <dbReference type="SAM" id="MobiDB-lite"/>
    </source>
</evidence>
<dbReference type="Pfam" id="PF00856">
    <property type="entry name" value="SET"/>
    <property type="match status" value="1"/>
</dbReference>
<feature type="region of interest" description="Disordered" evidence="15">
    <location>
        <begin position="286"/>
        <end position="425"/>
    </location>
</feature>
<dbReference type="EC" id="2.1.1.354" evidence="2"/>
<feature type="compositionally biased region" description="Basic residues" evidence="15">
    <location>
        <begin position="390"/>
        <end position="401"/>
    </location>
</feature>
<dbReference type="PROSITE" id="PS50280">
    <property type="entry name" value="SET"/>
    <property type="match status" value="1"/>
</dbReference>